<keyword evidence="2" id="KW-1185">Reference proteome</keyword>
<dbReference type="InterPro" id="IPR029068">
    <property type="entry name" value="Glyas_Bleomycin-R_OHBP_Dase"/>
</dbReference>
<dbReference type="AlphaFoldDB" id="B8IAG9"/>
<name>B8IAG9_METNO</name>
<accession>B8IAG9</accession>
<dbReference type="HOGENOM" id="CLU_3345836_0_0_5"/>
<dbReference type="EMBL" id="CP001349">
    <property type="protein sequence ID" value="ACL59232.1"/>
    <property type="molecule type" value="Genomic_DNA"/>
</dbReference>
<organism evidence="1 2">
    <name type="scientific">Methylobacterium nodulans (strain LMG 21967 / CNCM I-2342 / ORS 2060)</name>
    <dbReference type="NCBI Taxonomy" id="460265"/>
    <lineage>
        <taxon>Bacteria</taxon>
        <taxon>Pseudomonadati</taxon>
        <taxon>Pseudomonadota</taxon>
        <taxon>Alphaproteobacteria</taxon>
        <taxon>Hyphomicrobiales</taxon>
        <taxon>Methylobacteriaceae</taxon>
        <taxon>Methylobacterium</taxon>
    </lineage>
</organism>
<reference evidence="1 2" key="1">
    <citation type="submission" date="2009-01" db="EMBL/GenBank/DDBJ databases">
        <title>Complete sequence of chromosome of Methylobacterium nodulans ORS 2060.</title>
        <authorList>
            <consortium name="US DOE Joint Genome Institute"/>
            <person name="Lucas S."/>
            <person name="Copeland A."/>
            <person name="Lapidus A."/>
            <person name="Glavina del Rio T."/>
            <person name="Dalin E."/>
            <person name="Tice H."/>
            <person name="Bruce D."/>
            <person name="Goodwin L."/>
            <person name="Pitluck S."/>
            <person name="Sims D."/>
            <person name="Brettin T."/>
            <person name="Detter J.C."/>
            <person name="Han C."/>
            <person name="Larimer F."/>
            <person name="Land M."/>
            <person name="Hauser L."/>
            <person name="Kyrpides N."/>
            <person name="Ivanova N."/>
            <person name="Marx C.J."/>
            <person name="Richardson P."/>
        </authorList>
    </citation>
    <scope>NUCLEOTIDE SEQUENCE [LARGE SCALE GENOMIC DNA]</scope>
    <source>
        <strain evidence="2">LMG 21967 / CNCM I-2342 / ORS 2060</strain>
    </source>
</reference>
<proteinExistence type="predicted"/>
<sequence length="37" mass="4161">MQRPSVLPFLLFQGEGSAALDFYLSAFPDGRIEAMER</sequence>
<dbReference type="RefSeq" id="WP_015930873.1">
    <property type="nucleotide sequence ID" value="NC_011894.1"/>
</dbReference>
<dbReference type="Proteomes" id="UP000008207">
    <property type="component" value="Chromosome"/>
</dbReference>
<dbReference type="eggNOG" id="COG3865">
    <property type="taxonomic scope" value="Bacteria"/>
</dbReference>
<protein>
    <submittedName>
        <fullName evidence="1">Uncharacterized protein</fullName>
    </submittedName>
</protein>
<dbReference type="STRING" id="460265.Mnod_4361"/>
<dbReference type="SUPFAM" id="SSF54593">
    <property type="entry name" value="Glyoxalase/Bleomycin resistance protein/Dihydroxybiphenyl dioxygenase"/>
    <property type="match status" value="1"/>
</dbReference>
<dbReference type="Gene3D" id="3.30.720.100">
    <property type="match status" value="1"/>
</dbReference>
<gene>
    <name evidence="1" type="ordered locus">Mnod_4361</name>
</gene>
<dbReference type="KEGG" id="mno:Mnod_4361"/>
<evidence type="ECO:0000313" key="1">
    <source>
        <dbReference type="EMBL" id="ACL59232.1"/>
    </source>
</evidence>
<evidence type="ECO:0000313" key="2">
    <source>
        <dbReference type="Proteomes" id="UP000008207"/>
    </source>
</evidence>